<organism evidence="3 4">
    <name type="scientific">Spodoptera littoralis</name>
    <name type="common">Egyptian cotton leafworm</name>
    <dbReference type="NCBI Taxonomy" id="7109"/>
    <lineage>
        <taxon>Eukaryota</taxon>
        <taxon>Metazoa</taxon>
        <taxon>Ecdysozoa</taxon>
        <taxon>Arthropoda</taxon>
        <taxon>Hexapoda</taxon>
        <taxon>Insecta</taxon>
        <taxon>Pterygota</taxon>
        <taxon>Neoptera</taxon>
        <taxon>Endopterygota</taxon>
        <taxon>Lepidoptera</taxon>
        <taxon>Glossata</taxon>
        <taxon>Ditrysia</taxon>
        <taxon>Noctuoidea</taxon>
        <taxon>Noctuidae</taxon>
        <taxon>Amphipyrinae</taxon>
        <taxon>Spodoptera</taxon>
    </lineage>
</organism>
<protein>
    <submittedName>
        <fullName evidence="3">Uncharacterized protein</fullName>
    </submittedName>
</protein>
<accession>A0A9P0I6I6</accession>
<gene>
    <name evidence="3" type="ORF">SPLIT_LOCUS6208</name>
</gene>
<evidence type="ECO:0000313" key="4">
    <source>
        <dbReference type="Proteomes" id="UP001153321"/>
    </source>
</evidence>
<proteinExistence type="predicted"/>
<feature type="compositionally biased region" description="Basic and acidic residues" evidence="1">
    <location>
        <begin position="301"/>
        <end position="316"/>
    </location>
</feature>
<evidence type="ECO:0000256" key="1">
    <source>
        <dbReference type="SAM" id="MobiDB-lite"/>
    </source>
</evidence>
<dbReference type="Proteomes" id="UP001153321">
    <property type="component" value="Chromosome 21"/>
</dbReference>
<sequence>MAVAISFVFLFGLISCTIGKPVDNSLYGIEGLLKALTQQSGKFDIAISHHEDGPKSHHEDKARISPHDASELDESEESQPTPNDVQSIYNLHTKADKVPQPQEGDILIEKHQDALMCSTDSDEGDSLRCAGNACGTSRDDAPCNQCNRNGEELLRCNGNRCSIRDDNDQDGRDNLRCAGNRCGRNRDDTNVMRCRGKPCSVARHNENNETQWQPKRVKLSDNVDAVILDADDLQRLLYGDSTRTNNLSPELIWSPSNETSVRTFNGNSDEVAKFLNKLDKELGLTVGNDYDNKLEYNNNDNNRDNTDTSNNNDERNNANYNQHLRCIGDRCSRRANDVYYNDDDEYNRYDGADGNKNILRCSGASCSSDSDDYDDNEFTDDDDTRMDSKVALTISELGLNNLRCRGNLCTYTDDSNGLRCIGNRCARDRDVDDGDIVDRIKLEGLRCNGNRCNRDTDDENYDIKAVRCSENRCSRPETITKMTPIS</sequence>
<feature type="signal peptide" evidence="2">
    <location>
        <begin position="1"/>
        <end position="19"/>
    </location>
</feature>
<keyword evidence="4" id="KW-1185">Reference proteome</keyword>
<feature type="region of interest" description="Disordered" evidence="1">
    <location>
        <begin position="288"/>
        <end position="318"/>
    </location>
</feature>
<keyword evidence="2" id="KW-0732">Signal</keyword>
<evidence type="ECO:0000256" key="2">
    <source>
        <dbReference type="SAM" id="SignalP"/>
    </source>
</evidence>
<feature type="compositionally biased region" description="Basic and acidic residues" evidence="1">
    <location>
        <begin position="48"/>
        <end position="70"/>
    </location>
</feature>
<feature type="region of interest" description="Disordered" evidence="1">
    <location>
        <begin position="48"/>
        <end position="85"/>
    </location>
</feature>
<reference evidence="3" key="1">
    <citation type="submission" date="2022-02" db="EMBL/GenBank/DDBJ databases">
        <authorList>
            <person name="King R."/>
        </authorList>
    </citation>
    <scope>NUCLEOTIDE SEQUENCE</scope>
</reference>
<evidence type="ECO:0000313" key="3">
    <source>
        <dbReference type="EMBL" id="CAH1640852.1"/>
    </source>
</evidence>
<dbReference type="AlphaFoldDB" id="A0A9P0I6I6"/>
<dbReference type="EMBL" id="LR824552">
    <property type="protein sequence ID" value="CAH1640852.1"/>
    <property type="molecule type" value="Genomic_DNA"/>
</dbReference>
<name>A0A9P0I6I6_SPOLI</name>
<feature type="chain" id="PRO_5040410389" evidence="2">
    <location>
        <begin position="20"/>
        <end position="486"/>
    </location>
</feature>